<evidence type="ECO:0000313" key="3">
    <source>
        <dbReference type="Proteomes" id="UP000002217"/>
    </source>
</evidence>
<evidence type="ECO:0000259" key="1">
    <source>
        <dbReference type="Pfam" id="PF08241"/>
    </source>
</evidence>
<dbReference type="Proteomes" id="UP000002217">
    <property type="component" value="Chromosome"/>
</dbReference>
<dbReference type="Gene3D" id="3.40.50.150">
    <property type="entry name" value="Vaccinia Virus protein VP39"/>
    <property type="match status" value="1"/>
</dbReference>
<dbReference type="GO" id="GO:0032259">
    <property type="term" value="P:methylation"/>
    <property type="evidence" value="ECO:0007669"/>
    <property type="project" value="UniProtKB-KW"/>
</dbReference>
<dbReference type="eggNOG" id="COG2226">
    <property type="taxonomic scope" value="Bacteria"/>
</dbReference>
<dbReference type="CDD" id="cd02440">
    <property type="entry name" value="AdoMet_MTases"/>
    <property type="match status" value="1"/>
</dbReference>
<dbReference type="KEGG" id="dae:Dtox_0549"/>
<dbReference type="GO" id="GO:0008757">
    <property type="term" value="F:S-adenosylmethionine-dependent methyltransferase activity"/>
    <property type="evidence" value="ECO:0007669"/>
    <property type="project" value="InterPro"/>
</dbReference>
<organism evidence="2 3">
    <name type="scientific">Desulfofarcimen acetoxidans (strain ATCC 49208 / DSM 771 / KCTC 5769 / VKM B-1644 / 5575)</name>
    <name type="common">Desulfotomaculum acetoxidans</name>
    <dbReference type="NCBI Taxonomy" id="485916"/>
    <lineage>
        <taxon>Bacteria</taxon>
        <taxon>Bacillati</taxon>
        <taxon>Bacillota</taxon>
        <taxon>Clostridia</taxon>
        <taxon>Eubacteriales</taxon>
        <taxon>Peptococcaceae</taxon>
        <taxon>Desulfofarcimen</taxon>
    </lineage>
</organism>
<dbReference type="STRING" id="485916.Dtox_0549"/>
<dbReference type="Pfam" id="PF08241">
    <property type="entry name" value="Methyltransf_11"/>
    <property type="match status" value="1"/>
</dbReference>
<dbReference type="SUPFAM" id="SSF53335">
    <property type="entry name" value="S-adenosyl-L-methionine-dependent methyltransferases"/>
    <property type="match status" value="1"/>
</dbReference>
<keyword evidence="2" id="KW-0489">Methyltransferase</keyword>
<sequence>MLNKHRTWFNEKAAVWDSNVLKEERCQKLHEIIKNLGIKVNSVVLDVGTGTGVLIPWLKEAVGLTGKIIAVDFAEEMLQFAIAKNFGSSVNILSADVHNLPFENDYFDEVVCNSAFPHFHNKPLAMQEMTRVLKPGGRLSICHPAPREELNSFHRNLGGVVANDMLPAEEEMVSIANRSGLTNIEIKDGPQTYLLTGRKAK</sequence>
<dbReference type="InterPro" id="IPR029063">
    <property type="entry name" value="SAM-dependent_MTases_sf"/>
</dbReference>
<proteinExistence type="predicted"/>
<protein>
    <submittedName>
        <fullName evidence="2">Methyltransferase type 11</fullName>
    </submittedName>
</protein>
<dbReference type="InterPro" id="IPR013216">
    <property type="entry name" value="Methyltransf_11"/>
</dbReference>
<dbReference type="PANTHER" id="PTHR43591:SF24">
    <property type="entry name" value="2-METHOXY-6-POLYPRENYL-1,4-BENZOQUINOL METHYLASE, MITOCHONDRIAL"/>
    <property type="match status" value="1"/>
</dbReference>
<reference evidence="2 3" key="1">
    <citation type="journal article" date="2009" name="Stand. Genomic Sci.">
        <title>Complete genome sequence of Desulfotomaculum acetoxidans type strain (5575).</title>
        <authorList>
            <person name="Spring S."/>
            <person name="Lapidus A."/>
            <person name="Schroder M."/>
            <person name="Gleim D."/>
            <person name="Sims D."/>
            <person name="Meincke L."/>
            <person name="Glavina Del Rio T."/>
            <person name="Tice H."/>
            <person name="Copeland A."/>
            <person name="Cheng J.F."/>
            <person name="Lucas S."/>
            <person name="Chen F."/>
            <person name="Nolan M."/>
            <person name="Bruce D."/>
            <person name="Goodwin L."/>
            <person name="Pitluck S."/>
            <person name="Ivanova N."/>
            <person name="Mavromatis K."/>
            <person name="Mikhailova N."/>
            <person name="Pati A."/>
            <person name="Chen A."/>
            <person name="Palaniappan K."/>
            <person name="Land M."/>
            <person name="Hauser L."/>
            <person name="Chang Y.J."/>
            <person name="Jeffries C.D."/>
            <person name="Chain P."/>
            <person name="Saunders E."/>
            <person name="Brettin T."/>
            <person name="Detter J.C."/>
            <person name="Goker M."/>
            <person name="Bristow J."/>
            <person name="Eisen J.A."/>
            <person name="Markowitz V."/>
            <person name="Hugenholtz P."/>
            <person name="Kyrpides N.C."/>
            <person name="Klenk H.P."/>
            <person name="Han C."/>
        </authorList>
    </citation>
    <scope>NUCLEOTIDE SEQUENCE [LARGE SCALE GENOMIC DNA]</scope>
    <source>
        <strain evidence="3">ATCC 49208 / DSM 771 / VKM B-1644</strain>
    </source>
</reference>
<dbReference type="AlphaFoldDB" id="C8W614"/>
<dbReference type="EMBL" id="CP001720">
    <property type="protein sequence ID" value="ACV61469.1"/>
    <property type="molecule type" value="Genomic_DNA"/>
</dbReference>
<keyword evidence="2" id="KW-0808">Transferase</keyword>
<feature type="domain" description="Methyltransferase type 11" evidence="1">
    <location>
        <begin position="45"/>
        <end position="140"/>
    </location>
</feature>
<name>C8W614_DESAS</name>
<evidence type="ECO:0000313" key="2">
    <source>
        <dbReference type="EMBL" id="ACV61469.1"/>
    </source>
</evidence>
<dbReference type="PANTHER" id="PTHR43591">
    <property type="entry name" value="METHYLTRANSFERASE"/>
    <property type="match status" value="1"/>
</dbReference>
<gene>
    <name evidence="2" type="ordered locus">Dtox_0549</name>
</gene>
<keyword evidence="3" id="KW-1185">Reference proteome</keyword>
<accession>C8W614</accession>
<dbReference type="HOGENOM" id="CLU_037990_10_2_9"/>